<proteinExistence type="predicted"/>
<evidence type="ECO:0000313" key="2">
    <source>
        <dbReference type="Proteomes" id="UP001501411"/>
    </source>
</evidence>
<dbReference type="EMBL" id="BAABIQ010000043">
    <property type="protein sequence ID" value="GAA4805108.1"/>
    <property type="molecule type" value="Genomic_DNA"/>
</dbReference>
<sequence>MLYTQKLKALYPALIKSPKYARREALDYIVDLFEEQTSTALANNDHYVYEGHFSNDRTWDKPKAFKAAGYQYISFSLVWIIRSYPNLELQKG</sequence>
<name>A0ABP9CA06_9SPHI</name>
<accession>A0ABP9CA06</accession>
<evidence type="ECO:0000313" key="1">
    <source>
        <dbReference type="EMBL" id="GAA4805108.1"/>
    </source>
</evidence>
<dbReference type="Proteomes" id="UP001501411">
    <property type="component" value="Unassembled WGS sequence"/>
</dbReference>
<organism evidence="1 2">
    <name type="scientific">Olivibacter ginsenosidimutans</name>
    <dbReference type="NCBI Taxonomy" id="1176537"/>
    <lineage>
        <taxon>Bacteria</taxon>
        <taxon>Pseudomonadati</taxon>
        <taxon>Bacteroidota</taxon>
        <taxon>Sphingobacteriia</taxon>
        <taxon>Sphingobacteriales</taxon>
        <taxon>Sphingobacteriaceae</taxon>
        <taxon>Olivibacter</taxon>
    </lineage>
</organism>
<comment type="caution">
    <text evidence="1">The sequence shown here is derived from an EMBL/GenBank/DDBJ whole genome shotgun (WGS) entry which is preliminary data.</text>
</comment>
<protein>
    <submittedName>
        <fullName evidence="1">Uncharacterized protein</fullName>
    </submittedName>
</protein>
<gene>
    <name evidence="1" type="ORF">GCM10023231_37840</name>
</gene>
<keyword evidence="2" id="KW-1185">Reference proteome</keyword>
<reference evidence="2" key="1">
    <citation type="journal article" date="2019" name="Int. J. Syst. Evol. Microbiol.">
        <title>The Global Catalogue of Microorganisms (GCM) 10K type strain sequencing project: providing services to taxonomists for standard genome sequencing and annotation.</title>
        <authorList>
            <consortium name="The Broad Institute Genomics Platform"/>
            <consortium name="The Broad Institute Genome Sequencing Center for Infectious Disease"/>
            <person name="Wu L."/>
            <person name="Ma J."/>
        </authorList>
    </citation>
    <scope>NUCLEOTIDE SEQUENCE [LARGE SCALE GENOMIC DNA]</scope>
    <source>
        <strain evidence="2">JCM 18200</strain>
    </source>
</reference>